<dbReference type="AlphaFoldDB" id="A0A246WP60"/>
<evidence type="ECO:0000313" key="3">
    <source>
        <dbReference type="Proteomes" id="UP000197596"/>
    </source>
</evidence>
<evidence type="ECO:0000256" key="1">
    <source>
        <dbReference type="SAM" id="SignalP"/>
    </source>
</evidence>
<proteinExistence type="predicted"/>
<protein>
    <submittedName>
        <fullName evidence="2">Gluconate 2-dehydrogenase</fullName>
    </submittedName>
</protein>
<dbReference type="PROSITE" id="PS51318">
    <property type="entry name" value="TAT"/>
    <property type="match status" value="1"/>
</dbReference>
<evidence type="ECO:0000313" key="2">
    <source>
        <dbReference type="EMBL" id="OWY28149.1"/>
    </source>
</evidence>
<feature type="chain" id="PRO_5012331782" evidence="1">
    <location>
        <begin position="39"/>
        <end position="230"/>
    </location>
</feature>
<dbReference type="EMBL" id="NJGU01000008">
    <property type="protein sequence ID" value="OWY28149.1"/>
    <property type="molecule type" value="Genomic_DNA"/>
</dbReference>
<accession>A0A246WP60</accession>
<gene>
    <name evidence="2" type="ORF">CEJ42_16135</name>
</gene>
<dbReference type="Proteomes" id="UP000197596">
    <property type="component" value="Unassembled WGS sequence"/>
</dbReference>
<keyword evidence="1" id="KW-0732">Signal</keyword>
<organism evidence="2 3">
    <name type="scientific">Herbaspirillum robiniae</name>
    <dbReference type="NCBI Taxonomy" id="2014887"/>
    <lineage>
        <taxon>Bacteria</taxon>
        <taxon>Pseudomonadati</taxon>
        <taxon>Pseudomonadota</taxon>
        <taxon>Betaproteobacteria</taxon>
        <taxon>Burkholderiales</taxon>
        <taxon>Oxalobacteraceae</taxon>
        <taxon>Herbaspirillum</taxon>
    </lineage>
</organism>
<dbReference type="Pfam" id="PF13618">
    <property type="entry name" value="Gluconate_2-dh3"/>
    <property type="match status" value="1"/>
</dbReference>
<reference evidence="2 3" key="1">
    <citation type="submission" date="2017-06" db="EMBL/GenBank/DDBJ databases">
        <title>Herbaspirillum phytohormonus sp. nov., isolated from the root nodule of Robinia pseudoacacia in lead-zinc mine.</title>
        <authorList>
            <person name="Fan M."/>
            <person name="Lin Y."/>
        </authorList>
    </citation>
    <scope>NUCLEOTIDE SEQUENCE [LARGE SCALE GENOMIC DNA]</scope>
    <source>
        <strain evidence="2 3">HZ10</strain>
    </source>
</reference>
<dbReference type="InterPro" id="IPR006311">
    <property type="entry name" value="TAT_signal"/>
</dbReference>
<dbReference type="InterPro" id="IPR027056">
    <property type="entry name" value="Gluconate_2DH_su3"/>
</dbReference>
<name>A0A246WP60_9BURK</name>
<feature type="signal peptide" evidence="1">
    <location>
        <begin position="1"/>
        <end position="38"/>
    </location>
</feature>
<dbReference type="RefSeq" id="WP_088751776.1">
    <property type="nucleotide sequence ID" value="NZ_NJGU01000008.1"/>
</dbReference>
<comment type="caution">
    <text evidence="2">The sequence shown here is derived from an EMBL/GenBank/DDBJ whole genome shotgun (WGS) entry which is preliminary data.</text>
</comment>
<sequence length="230" mass="24582">MKKIGISANRRGFLRGALAAAPAAAVALVAAPALRGQAQGTAPYTPTFFSLEEFTLLGAMADTMIPADETGPGAIQAGVPEFIDAQMNTPYGKGQLWYMQGPFDPGAPAAFGYQLPFPPTELYRKALAGFAAAIRQQYGKDFAALAEAQRIEAIGNLEKGSLQMGEIPAGAFFTQLLQNVREGYFCDPADGGNKGMLSWKMIGFPGARADYFDWVEQYGKKYPLPPVSRG</sequence>